<feature type="transmembrane region" description="Helical" evidence="1">
    <location>
        <begin position="305"/>
        <end position="327"/>
    </location>
</feature>
<dbReference type="HOGENOM" id="CLU_558595_0_0_9"/>
<feature type="transmembrane region" description="Helical" evidence="1">
    <location>
        <begin position="39"/>
        <end position="60"/>
    </location>
</feature>
<dbReference type="EMBL" id="AYJU01000018">
    <property type="protein sequence ID" value="EST52189.1"/>
    <property type="molecule type" value="Genomic_DNA"/>
</dbReference>
<organism evidence="3 4">
    <name type="scientific">Brevibacillus panacihumi W25</name>
    <dbReference type="NCBI Taxonomy" id="1408254"/>
    <lineage>
        <taxon>Bacteria</taxon>
        <taxon>Bacillati</taxon>
        <taxon>Bacillota</taxon>
        <taxon>Bacilli</taxon>
        <taxon>Bacillales</taxon>
        <taxon>Paenibacillaceae</taxon>
        <taxon>Brevibacillus</taxon>
    </lineage>
</organism>
<evidence type="ECO:0000313" key="3">
    <source>
        <dbReference type="EMBL" id="EST52189.1"/>
    </source>
</evidence>
<dbReference type="PANTHER" id="PTHR34978:SF3">
    <property type="entry name" value="SLR0241 PROTEIN"/>
    <property type="match status" value="1"/>
</dbReference>
<keyword evidence="1" id="KW-0472">Membrane</keyword>
<dbReference type="eggNOG" id="COG4219">
    <property type="taxonomic scope" value="Bacteria"/>
</dbReference>
<dbReference type="RefSeq" id="WP_023558922.1">
    <property type="nucleotide sequence ID" value="NZ_KI629786.1"/>
</dbReference>
<dbReference type="CDD" id="cd07341">
    <property type="entry name" value="M56_BlaR1_MecR1_like"/>
    <property type="match status" value="1"/>
</dbReference>
<protein>
    <recommendedName>
        <fullName evidence="2">Peptidase M56 domain-containing protein</fullName>
    </recommendedName>
</protein>
<accession>V6M0P9</accession>
<reference evidence="3 4" key="1">
    <citation type="journal article" date="2014" name="Genome Announc.">
        <title>Draft Genome Sequence of Brevibacillus panacihumi Strain W25, a Halotolerant Hydrocarbon-Degrading Bacterium.</title>
        <authorList>
            <person name="Wang X."/>
            <person name="Jin D."/>
            <person name="Zhou L."/>
            <person name="Wu L."/>
            <person name="An W."/>
            <person name="Chen Y."/>
            <person name="Zhao L."/>
        </authorList>
    </citation>
    <scope>NUCLEOTIDE SEQUENCE [LARGE SCALE GENOMIC DNA]</scope>
    <source>
        <strain evidence="3 4">W25</strain>
    </source>
</reference>
<evidence type="ECO:0000313" key="4">
    <source>
        <dbReference type="Proteomes" id="UP000017973"/>
    </source>
</evidence>
<dbReference type="Pfam" id="PF05569">
    <property type="entry name" value="Peptidase_M56"/>
    <property type="match status" value="1"/>
</dbReference>
<dbReference type="PANTHER" id="PTHR34978">
    <property type="entry name" value="POSSIBLE SENSOR-TRANSDUCER PROTEIN BLAR"/>
    <property type="match status" value="1"/>
</dbReference>
<feature type="domain" description="Peptidase M56" evidence="2">
    <location>
        <begin position="8"/>
        <end position="294"/>
    </location>
</feature>
<gene>
    <name evidence="3" type="ORF">T458_25700</name>
</gene>
<dbReference type="InterPro" id="IPR008756">
    <property type="entry name" value="Peptidase_M56"/>
</dbReference>
<evidence type="ECO:0000259" key="2">
    <source>
        <dbReference type="Pfam" id="PF05569"/>
    </source>
</evidence>
<dbReference type="OrthoDB" id="9770467at2"/>
<keyword evidence="1" id="KW-0812">Transmembrane</keyword>
<comment type="caution">
    <text evidence="3">The sequence shown here is derived from an EMBL/GenBank/DDBJ whole genome shotgun (WGS) entry which is preliminary data.</text>
</comment>
<dbReference type="PATRIC" id="fig|1408254.3.peg.5014"/>
<evidence type="ECO:0000256" key="1">
    <source>
        <dbReference type="SAM" id="Phobius"/>
    </source>
</evidence>
<dbReference type="AlphaFoldDB" id="V6M0P9"/>
<dbReference type="Proteomes" id="UP000017973">
    <property type="component" value="Unassembled WGS sequence"/>
</dbReference>
<dbReference type="STRING" id="1408254.T458_25700"/>
<name>V6M0P9_9BACL</name>
<proteinExistence type="predicted"/>
<keyword evidence="1" id="KW-1133">Transmembrane helix</keyword>
<dbReference type="InterPro" id="IPR052173">
    <property type="entry name" value="Beta-lactam_resp_regulator"/>
</dbReference>
<sequence>MMAFLVSLILASVVGTIMWLLQNSIRPLTKKLFSQTWHYYTGLIPVCFLLGGSEIINGLVQVIRSILPDTETRAQAGKMTEPFVNVLPLEHTASSRSFLDQVFAQLTRLENLPEIVVTAILIWAVGTIVYLAVNVRNYWTFKRAIMQNSRVCETMNCPARVIISAHAKTPMVMGLWKPIVVLPDTPLGEKELAMILSHELVHLQRGDLLIKLVVLIANAVHWFNPAVFLLNKQLNTLCELSCDEKVVRDMDAKSRRMYGETLLAILEYGVMQRNVICTTSFCDSKKVMKKRLVNLMNAKRTHKSIMMLSLVATIAMAGMGGLVASAAGSTIPERVVPPQIPTGKELQGSNVAIQLEDGTVFYYDKDGNVTEVPEMRKSVRPPEYTPEELVDQIKQWLNDQSPVPQDYLDRLPQEYVDEINRTYGLQLTRTDRLTVEELVELTKRGIEKNAVPQAYVDPLPQEEVDEINKTYGWELQKSNEKMGGIREK</sequence>
<feature type="transmembrane region" description="Helical" evidence="1">
    <location>
        <begin position="115"/>
        <end position="133"/>
    </location>
</feature>
<keyword evidence="4" id="KW-1185">Reference proteome</keyword>